<dbReference type="AlphaFoldDB" id="A0A4R6YQD6"/>
<evidence type="ECO:0000313" key="1">
    <source>
        <dbReference type="EMBL" id="TDR40105.1"/>
    </source>
</evidence>
<reference evidence="1 2" key="1">
    <citation type="submission" date="2019-03" db="EMBL/GenBank/DDBJ databases">
        <title>Genomic Encyclopedia of Type Strains, Phase IV (KMG-IV): sequencing the most valuable type-strain genomes for metagenomic binning, comparative biology and taxonomic classification.</title>
        <authorList>
            <person name="Goeker M."/>
        </authorList>
    </citation>
    <scope>NUCLEOTIDE SEQUENCE [LARGE SCALE GENOMIC DNA]</scope>
    <source>
        <strain evidence="1 2">DSM 21667</strain>
    </source>
</reference>
<accession>A0A4R6YQD6</accession>
<sequence length="171" mass="18523">MFGWGRGYFRILPVFLSLAVGSGCASFSNRPTSVMVQSLLATERKVVTFTLAGAPEAIEQRIIQRASACVEGVLKSSGVVPAGQGVLVPVSSSMHQRLEEGTDADGSRWLALRMDGLIHAVAFGLRLRSQGIDSVEIKAFPADHRKPGRIKELVASGEIFCAWREVSYPYD</sequence>
<comment type="caution">
    <text evidence="1">The sequence shown here is derived from an EMBL/GenBank/DDBJ whole genome shotgun (WGS) entry which is preliminary data.</text>
</comment>
<name>A0A4R6YQD6_9GAMM</name>
<organism evidence="1 2">
    <name type="scientific">Tahibacter aquaticus</name>
    <dbReference type="NCBI Taxonomy" id="520092"/>
    <lineage>
        <taxon>Bacteria</taxon>
        <taxon>Pseudomonadati</taxon>
        <taxon>Pseudomonadota</taxon>
        <taxon>Gammaproteobacteria</taxon>
        <taxon>Lysobacterales</taxon>
        <taxon>Rhodanobacteraceae</taxon>
        <taxon>Tahibacter</taxon>
    </lineage>
</organism>
<keyword evidence="2" id="KW-1185">Reference proteome</keyword>
<dbReference type="EMBL" id="SNZH01000014">
    <property type="protein sequence ID" value="TDR40105.1"/>
    <property type="molecule type" value="Genomic_DNA"/>
</dbReference>
<evidence type="ECO:0000313" key="2">
    <source>
        <dbReference type="Proteomes" id="UP000295293"/>
    </source>
</evidence>
<dbReference type="RefSeq" id="WP_133820592.1">
    <property type="nucleotide sequence ID" value="NZ_SNZH01000014.1"/>
</dbReference>
<protein>
    <submittedName>
        <fullName evidence="1">Uncharacterized protein</fullName>
    </submittedName>
</protein>
<dbReference type="PROSITE" id="PS51257">
    <property type="entry name" value="PROKAR_LIPOPROTEIN"/>
    <property type="match status" value="1"/>
</dbReference>
<dbReference type="Proteomes" id="UP000295293">
    <property type="component" value="Unassembled WGS sequence"/>
</dbReference>
<proteinExistence type="predicted"/>
<gene>
    <name evidence="1" type="ORF">DFR29_114157</name>
</gene>